<evidence type="ECO:0000313" key="2">
    <source>
        <dbReference type="EMBL" id="RBP09777.1"/>
    </source>
</evidence>
<protein>
    <submittedName>
        <fullName evidence="2">Uncharacterized protein</fullName>
    </submittedName>
</protein>
<comment type="caution">
    <text evidence="2">The sequence shown here is derived from an EMBL/GenBank/DDBJ whole genome shotgun (WGS) entry which is preliminary data.</text>
</comment>
<feature type="compositionally biased region" description="Polar residues" evidence="1">
    <location>
        <begin position="76"/>
        <end position="92"/>
    </location>
</feature>
<dbReference type="Proteomes" id="UP000252124">
    <property type="component" value="Unassembled WGS sequence"/>
</dbReference>
<sequence>MNGIDFIVRDRSGWEPNIPPPAPFLHPEFEAPVPPPKGQPLNHDHIDYILAMRGTLTVYELAEYFHLSRGTISNIWSGSPTAGRSINRQSPNRFRPAA</sequence>
<evidence type="ECO:0000256" key="1">
    <source>
        <dbReference type="SAM" id="MobiDB-lite"/>
    </source>
</evidence>
<accession>A0ABX9FTD3</accession>
<dbReference type="GeneID" id="99734556"/>
<proteinExistence type="predicted"/>
<dbReference type="EMBL" id="QNRM01000033">
    <property type="protein sequence ID" value="RBP09777.1"/>
    <property type="molecule type" value="Genomic_DNA"/>
</dbReference>
<reference evidence="2 3" key="1">
    <citation type="submission" date="2018-06" db="EMBL/GenBank/DDBJ databases">
        <title>Genomic Encyclopedia of Type Strains, Phase III (KMG-III): the genomes of soil and plant-associated and newly described type strains.</title>
        <authorList>
            <person name="Whitman W."/>
        </authorList>
    </citation>
    <scope>NUCLEOTIDE SEQUENCE [LARGE SCALE GENOMIC DNA]</scope>
    <source>
        <strain evidence="2 3">CECT 7342</strain>
    </source>
</reference>
<name>A0ABX9FTD3_9BURK</name>
<keyword evidence="3" id="KW-1185">Reference proteome</keyword>
<evidence type="ECO:0000313" key="3">
    <source>
        <dbReference type="Proteomes" id="UP000252124"/>
    </source>
</evidence>
<dbReference type="RefSeq" id="WP_143219599.1">
    <property type="nucleotide sequence ID" value="NZ_CADIJU010000043.1"/>
</dbReference>
<feature type="region of interest" description="Disordered" evidence="1">
    <location>
        <begin position="76"/>
        <end position="98"/>
    </location>
</feature>
<organism evidence="2 3">
    <name type="scientific">Achromobacter marplatensis</name>
    <dbReference type="NCBI Taxonomy" id="470868"/>
    <lineage>
        <taxon>Bacteria</taxon>
        <taxon>Pseudomonadati</taxon>
        <taxon>Pseudomonadota</taxon>
        <taxon>Betaproteobacteria</taxon>
        <taxon>Burkholderiales</taxon>
        <taxon>Alcaligenaceae</taxon>
        <taxon>Achromobacter</taxon>
    </lineage>
</organism>
<gene>
    <name evidence="2" type="ORF">DFP87_1336</name>
</gene>